<evidence type="ECO:0000256" key="5">
    <source>
        <dbReference type="ARBA" id="ARBA00022840"/>
    </source>
</evidence>
<evidence type="ECO:0000256" key="6">
    <source>
        <dbReference type="PROSITE-ProRule" id="PRU10141"/>
    </source>
</evidence>
<keyword evidence="1 7" id="KW-0723">Serine/threonine-protein kinase</keyword>
<dbReference type="InterPro" id="IPR030616">
    <property type="entry name" value="Aur-like"/>
</dbReference>
<dbReference type="InterPro" id="IPR017441">
    <property type="entry name" value="Protein_kinase_ATP_BS"/>
</dbReference>
<accession>A0ABR2WRV9</accession>
<organism evidence="10 11">
    <name type="scientific">Basidiobolus ranarum</name>
    <dbReference type="NCBI Taxonomy" id="34480"/>
    <lineage>
        <taxon>Eukaryota</taxon>
        <taxon>Fungi</taxon>
        <taxon>Fungi incertae sedis</taxon>
        <taxon>Zoopagomycota</taxon>
        <taxon>Entomophthoromycotina</taxon>
        <taxon>Basidiobolomycetes</taxon>
        <taxon>Basidiobolales</taxon>
        <taxon>Basidiobolaceae</taxon>
        <taxon>Basidiobolus</taxon>
    </lineage>
</organism>
<dbReference type="InterPro" id="IPR011009">
    <property type="entry name" value="Kinase-like_dom_sf"/>
</dbReference>
<protein>
    <recommendedName>
        <fullName evidence="9">Protein kinase domain-containing protein</fullName>
    </recommendedName>
</protein>
<evidence type="ECO:0000256" key="3">
    <source>
        <dbReference type="ARBA" id="ARBA00022741"/>
    </source>
</evidence>
<evidence type="ECO:0000313" key="10">
    <source>
        <dbReference type="EMBL" id="KAK9764265.1"/>
    </source>
</evidence>
<feature type="compositionally biased region" description="Low complexity" evidence="8">
    <location>
        <begin position="108"/>
        <end position="117"/>
    </location>
</feature>
<dbReference type="PROSITE" id="PS00107">
    <property type="entry name" value="PROTEIN_KINASE_ATP"/>
    <property type="match status" value="1"/>
</dbReference>
<dbReference type="Gene3D" id="1.10.510.10">
    <property type="entry name" value="Transferase(Phosphotransferase) domain 1"/>
    <property type="match status" value="1"/>
</dbReference>
<feature type="binding site" evidence="6">
    <location>
        <position position="193"/>
    </location>
    <ligand>
        <name>ATP</name>
        <dbReference type="ChEBI" id="CHEBI:30616"/>
    </ligand>
</feature>
<feature type="region of interest" description="Disordered" evidence="8">
    <location>
        <begin position="43"/>
        <end position="63"/>
    </location>
</feature>
<keyword evidence="2" id="KW-0808">Transferase</keyword>
<evidence type="ECO:0000256" key="7">
    <source>
        <dbReference type="RuleBase" id="RU000304"/>
    </source>
</evidence>
<keyword evidence="11" id="KW-1185">Reference proteome</keyword>
<evidence type="ECO:0000259" key="9">
    <source>
        <dbReference type="PROSITE" id="PS50011"/>
    </source>
</evidence>
<dbReference type="InterPro" id="IPR008271">
    <property type="entry name" value="Ser/Thr_kinase_AS"/>
</dbReference>
<evidence type="ECO:0000313" key="11">
    <source>
        <dbReference type="Proteomes" id="UP001479436"/>
    </source>
</evidence>
<dbReference type="Proteomes" id="UP001479436">
    <property type="component" value="Unassembled WGS sequence"/>
</dbReference>
<dbReference type="SUPFAM" id="SSF56112">
    <property type="entry name" value="Protein kinase-like (PK-like)"/>
    <property type="match status" value="1"/>
</dbReference>
<comment type="similarity">
    <text evidence="7">Belongs to the protein kinase superfamily.</text>
</comment>
<name>A0ABR2WRV9_9FUNG</name>
<dbReference type="InterPro" id="IPR000719">
    <property type="entry name" value="Prot_kinase_dom"/>
</dbReference>
<comment type="caution">
    <text evidence="10">The sequence shown here is derived from an EMBL/GenBank/DDBJ whole genome shotgun (WGS) entry which is preliminary data.</text>
</comment>
<feature type="compositionally biased region" description="Basic and acidic residues" evidence="8">
    <location>
        <begin position="118"/>
        <end position="128"/>
    </location>
</feature>
<keyword evidence="4" id="KW-0418">Kinase</keyword>
<evidence type="ECO:0000256" key="2">
    <source>
        <dbReference type="ARBA" id="ARBA00022679"/>
    </source>
</evidence>
<evidence type="ECO:0000256" key="4">
    <source>
        <dbReference type="ARBA" id="ARBA00022777"/>
    </source>
</evidence>
<keyword evidence="5 6" id="KW-0067">ATP-binding</keyword>
<dbReference type="PANTHER" id="PTHR24350">
    <property type="entry name" value="SERINE/THREONINE-PROTEIN KINASE IAL-RELATED"/>
    <property type="match status" value="1"/>
</dbReference>
<dbReference type="Pfam" id="PF00069">
    <property type="entry name" value="Pkinase"/>
    <property type="match status" value="1"/>
</dbReference>
<dbReference type="PROSITE" id="PS00108">
    <property type="entry name" value="PROTEIN_KINASE_ST"/>
    <property type="match status" value="1"/>
</dbReference>
<gene>
    <name evidence="10" type="ORF">K7432_008374</name>
</gene>
<keyword evidence="3 6" id="KW-0547">Nucleotide-binding</keyword>
<feature type="domain" description="Protein kinase" evidence="9">
    <location>
        <begin position="163"/>
        <end position="425"/>
    </location>
</feature>
<feature type="region of interest" description="Disordered" evidence="8">
    <location>
        <begin position="102"/>
        <end position="128"/>
    </location>
</feature>
<dbReference type="PROSITE" id="PS50011">
    <property type="entry name" value="PROTEIN_KINASE_DOM"/>
    <property type="match status" value="1"/>
</dbReference>
<sequence>MSSTIQDLPSGVMNPLTFDSHGIQTTLDAEVVSKSSLRRIASTFTPRGQQKSHNRRHSCSNSSYDKTTSFHDLYNSLPLPTPLTFSAPLCHDPISVEYNEHESRVYASPEPTETSESSESHSEGPEMLSQEDKAILFDDQCSSWPTPPHTPVTREILFTVGSYNVLELLGTGSFSKVYLAEDSRSTSRLVAIKMIEKASGMHGRRLRTLVSREIEFLTMVDHPNIVAYYETVQTETHTCLVLEYVKGAELYDFVANENPILSNPSKIQQVFSQLVFAVEHLHDRNICHRDLKLENVLIQEDHDNLTVKLSDLGLAEYVSDISYLSSRCGTEEYCAPEILLGQSTDGVKADIWSLGIILFTMVAGHLPFNLEPNESRRAFYARINRAEYECPSKVSEEAHDLISKLLQSQPSQRATIDDIKKHQWLQHLF</sequence>
<dbReference type="SMART" id="SM00220">
    <property type="entry name" value="S_TKc"/>
    <property type="match status" value="1"/>
</dbReference>
<evidence type="ECO:0000256" key="1">
    <source>
        <dbReference type="ARBA" id="ARBA00022527"/>
    </source>
</evidence>
<proteinExistence type="inferred from homology"/>
<evidence type="ECO:0000256" key="8">
    <source>
        <dbReference type="SAM" id="MobiDB-lite"/>
    </source>
</evidence>
<dbReference type="EMBL" id="JASJQH010000461">
    <property type="protein sequence ID" value="KAK9764265.1"/>
    <property type="molecule type" value="Genomic_DNA"/>
</dbReference>
<reference evidence="10 11" key="1">
    <citation type="submission" date="2023-04" db="EMBL/GenBank/DDBJ databases">
        <title>Genome of Basidiobolus ranarum AG-B5.</title>
        <authorList>
            <person name="Stajich J.E."/>
            <person name="Carter-House D."/>
            <person name="Gryganskyi A."/>
        </authorList>
    </citation>
    <scope>NUCLEOTIDE SEQUENCE [LARGE SCALE GENOMIC DNA]</scope>
    <source>
        <strain evidence="10 11">AG-B5</strain>
    </source>
</reference>